<evidence type="ECO:0000313" key="3">
    <source>
        <dbReference type="EMBL" id="MQN11235.1"/>
    </source>
</evidence>
<feature type="chain" id="PRO_5041714121" evidence="1">
    <location>
        <begin position="20"/>
        <end position="774"/>
    </location>
</feature>
<keyword evidence="3" id="KW-0675">Receptor</keyword>
<dbReference type="AlphaFoldDB" id="A0AA90UCC9"/>
<organism evidence="3 4">
    <name type="scientific">Segatella copri</name>
    <dbReference type="NCBI Taxonomy" id="165179"/>
    <lineage>
        <taxon>Bacteria</taxon>
        <taxon>Pseudomonadati</taxon>
        <taxon>Bacteroidota</taxon>
        <taxon>Bacteroidia</taxon>
        <taxon>Bacteroidales</taxon>
        <taxon>Prevotellaceae</taxon>
        <taxon>Segatella</taxon>
    </lineage>
</organism>
<dbReference type="Pfam" id="PF13715">
    <property type="entry name" value="CarbopepD_reg_2"/>
    <property type="match status" value="1"/>
</dbReference>
<reference evidence="4" key="1">
    <citation type="submission" date="2019-09" db="EMBL/GenBank/DDBJ databases">
        <title>Distinct polysaccharide growth profiles of human intestinal Prevotella copri isolates.</title>
        <authorList>
            <person name="Fehlner-Peach H."/>
            <person name="Magnabosco C."/>
            <person name="Raghavan V."/>
            <person name="Scher J.U."/>
            <person name="Tett A."/>
            <person name="Cox L.M."/>
            <person name="Gottsegen C."/>
            <person name="Watters A."/>
            <person name="Wiltshire- Gordon J.D."/>
            <person name="Segata N."/>
            <person name="Bonneau R."/>
            <person name="Littman D.R."/>
        </authorList>
    </citation>
    <scope>NUCLEOTIDE SEQUENCE [LARGE SCALE GENOMIC DNA]</scope>
    <source>
        <strain evidence="4">iAQ1179</strain>
    </source>
</reference>
<dbReference type="RefSeq" id="WP_153127522.1">
    <property type="nucleotide sequence ID" value="NZ_VZCW01000001.1"/>
</dbReference>
<evidence type="ECO:0000313" key="4">
    <source>
        <dbReference type="Proteomes" id="UP000442105"/>
    </source>
</evidence>
<dbReference type="EMBL" id="VZCW01000001">
    <property type="protein sequence ID" value="MQN11235.1"/>
    <property type="molecule type" value="Genomic_DNA"/>
</dbReference>
<dbReference type="Pfam" id="PF14905">
    <property type="entry name" value="OMP_b-brl_3"/>
    <property type="match status" value="1"/>
</dbReference>
<feature type="domain" description="Outer membrane protein beta-barrel" evidence="2">
    <location>
        <begin position="370"/>
        <end position="752"/>
    </location>
</feature>
<name>A0AA90UCC9_9BACT</name>
<comment type="caution">
    <text evidence="3">The sequence shown here is derived from an EMBL/GenBank/DDBJ whole genome shotgun (WGS) entry which is preliminary data.</text>
</comment>
<accession>A0AA90UCC9</accession>
<sequence length="774" mass="88285">MKRLVLLFSMLSITTFLMAQGVIGKVVDGDGKPLPYVNIVLLNTQDSTFIKGTTSGKNGEFSLNSIESNGILKFSSVGYQTFFVDYKGETNLGKIILLDNVHGLTAVVVKSKLPKTIFRDGSAITTVDGTVLEKAGNIYNLLDMIPQLIVQENKIQVFGRGEPIVYMNGRLVRDIAELERLHSNDVKSIEVISNPSARYEASTKAVVRIFLKNKVGEGLGANVRSYGAINEKNRTSGYEQLNLNYLKGKFGVSATFYARESHRQNNKDLQQLTFTENTWHQISSFEREGRYQQLYSRLEATYQIAPNHSIGTSISYNHMPSNKGVAKMNSFLFKDQQVTENSYSKIWAPEQVSSVTNNMYYVGKIGKVGLDFNLDWLWNKKKECSKTQEVCQEIGKDEQNIQVESKNNTKNNLIASKLVLTIPCFRGTFSVGGEYSKCTRDNNYIVFPKDILEDKYGRIVESLGSGFMEYSKKIGALKLLLGLRYELLDYNYHEKESDKFDQSHVYRNFLPSFMLSLPLGNWQMQLGYGTDIQRPTYYTVRNSIQYDNKYTYEAGNPYLVSQISRNVNYDVSYKWMSVNMMYSHISDPLLLYSQSYKNNPQIALVQTVNWNSFDLLTASFNVSPKIGIWSPSCRMMIQKQWFDMKTYDNHNLGHLLASIRMSNTFDTKFLTATLGINVQTTGDDKATYYNKGYFCANLSIYKSMLKRRLTIYFDAYNLLGTGNSSSRLYSGVMREIRYHNFSTTEYALTISYRFNSIKNKYKGSGAGKEQRDRI</sequence>
<feature type="signal peptide" evidence="1">
    <location>
        <begin position="1"/>
        <end position="19"/>
    </location>
</feature>
<dbReference type="InterPro" id="IPR008969">
    <property type="entry name" value="CarboxyPept-like_regulatory"/>
</dbReference>
<evidence type="ECO:0000259" key="2">
    <source>
        <dbReference type="Pfam" id="PF14905"/>
    </source>
</evidence>
<dbReference type="SUPFAM" id="SSF56935">
    <property type="entry name" value="Porins"/>
    <property type="match status" value="1"/>
</dbReference>
<proteinExistence type="predicted"/>
<gene>
    <name evidence="3" type="ORF">F7D95_00010</name>
</gene>
<dbReference type="Proteomes" id="UP000442105">
    <property type="component" value="Unassembled WGS sequence"/>
</dbReference>
<protein>
    <submittedName>
        <fullName evidence="3">TonB-dependent receptor</fullName>
    </submittedName>
</protein>
<evidence type="ECO:0000256" key="1">
    <source>
        <dbReference type="SAM" id="SignalP"/>
    </source>
</evidence>
<dbReference type="SUPFAM" id="SSF49464">
    <property type="entry name" value="Carboxypeptidase regulatory domain-like"/>
    <property type="match status" value="1"/>
</dbReference>
<dbReference type="InterPro" id="IPR041700">
    <property type="entry name" value="OMP_b-brl_3"/>
</dbReference>
<keyword evidence="1" id="KW-0732">Signal</keyword>